<comment type="caution">
    <text evidence="5">The sequence shown here is derived from an EMBL/GenBank/DDBJ whole genome shotgun (WGS) entry which is preliminary data.</text>
</comment>
<dbReference type="InterPro" id="IPR006311">
    <property type="entry name" value="TAT_signal"/>
</dbReference>
<feature type="domain" description="Leucine-binding protein" evidence="4">
    <location>
        <begin position="51"/>
        <end position="412"/>
    </location>
</feature>
<keyword evidence="3" id="KW-0812">Transmembrane</keyword>
<dbReference type="PANTHER" id="PTHR47151">
    <property type="entry name" value="LEU/ILE/VAL-BINDING ABC TRANSPORTER SUBUNIT"/>
    <property type="match status" value="1"/>
</dbReference>
<keyword evidence="2" id="KW-0732">Signal</keyword>
<dbReference type="EMBL" id="JAGKQQ010000001">
    <property type="protein sequence ID" value="MBP3957602.1"/>
    <property type="molecule type" value="Genomic_DNA"/>
</dbReference>
<dbReference type="InterPro" id="IPR028081">
    <property type="entry name" value="Leu-bd"/>
</dbReference>
<protein>
    <submittedName>
        <fullName evidence="5">Branched-chain amino acid ABC transporter substrate-binding protein</fullName>
    </submittedName>
</protein>
<name>A0ABS5BV46_9BACT</name>
<proteinExistence type="inferred from homology"/>
<dbReference type="PANTHER" id="PTHR47151:SF2">
    <property type="entry name" value="AMINO ACID BINDING PROTEIN"/>
    <property type="match status" value="1"/>
</dbReference>
<dbReference type="PROSITE" id="PS51318">
    <property type="entry name" value="TAT"/>
    <property type="match status" value="1"/>
</dbReference>
<comment type="similarity">
    <text evidence="1">Belongs to the leucine-binding protein family.</text>
</comment>
<evidence type="ECO:0000313" key="6">
    <source>
        <dbReference type="Proteomes" id="UP000676565"/>
    </source>
</evidence>
<dbReference type="SUPFAM" id="SSF53822">
    <property type="entry name" value="Periplasmic binding protein-like I"/>
    <property type="match status" value="1"/>
</dbReference>
<gene>
    <name evidence="5" type="ORF">J8F10_20325</name>
</gene>
<dbReference type="RefSeq" id="WP_210656818.1">
    <property type="nucleotide sequence ID" value="NZ_JAGKQQ010000001.1"/>
</dbReference>
<evidence type="ECO:0000256" key="2">
    <source>
        <dbReference type="ARBA" id="ARBA00022729"/>
    </source>
</evidence>
<dbReference type="Proteomes" id="UP000676565">
    <property type="component" value="Unassembled WGS sequence"/>
</dbReference>
<organism evidence="5 6">
    <name type="scientific">Gemmata palustris</name>
    <dbReference type="NCBI Taxonomy" id="2822762"/>
    <lineage>
        <taxon>Bacteria</taxon>
        <taxon>Pseudomonadati</taxon>
        <taxon>Planctomycetota</taxon>
        <taxon>Planctomycetia</taxon>
        <taxon>Gemmatales</taxon>
        <taxon>Gemmataceae</taxon>
        <taxon>Gemmata</taxon>
    </lineage>
</organism>
<dbReference type="Pfam" id="PF13458">
    <property type="entry name" value="Peripla_BP_6"/>
    <property type="match status" value="1"/>
</dbReference>
<dbReference type="CDD" id="cd06342">
    <property type="entry name" value="PBP1_ABC_LIVBP-like"/>
    <property type="match status" value="1"/>
</dbReference>
<keyword evidence="6" id="KW-1185">Reference proteome</keyword>
<sequence length="423" mass="45023">MKNREAEQNEAQARPVDRRKFLALGGITTTGILLGTSGCGSSTSGNSNAVKIISSLPRTGSAKGQTDTIVNGIKMAFDEVDNKAGEFAIEYLDLDDATPAEGKWTPERETANADQAVKDTDVMAFIGPYNSGAAKVSMPILNKAGVLMISPAVTWPGLTKPGKGDPGEPDIYKPTGKVNFTRVVPADDLQGPLGADWAKSMGVKTVAVLDDNEVYGKGIATLFKERCIEAGIKVLGQQESIDVKQNEFSGVLRKLKTLGTPDLLYFGGTSQTKAGQIAKDMVAVGFGGVKLMVPDGCYELAFIQSAGAELFKTLKCFVTFGGSPPDKLTGRGKEFVDKYKAKYNKDPEGYAIYGYEAGKVAVEAIKRAGKKDRAAVLAECLKIKDFDGALGKWSFDENGDTTSRTMSGSTIEGGDFKFVKQLG</sequence>
<evidence type="ECO:0000256" key="1">
    <source>
        <dbReference type="ARBA" id="ARBA00010062"/>
    </source>
</evidence>
<dbReference type="InterPro" id="IPR028082">
    <property type="entry name" value="Peripla_BP_I"/>
</dbReference>
<dbReference type="Gene3D" id="3.40.50.2300">
    <property type="match status" value="2"/>
</dbReference>
<evidence type="ECO:0000256" key="3">
    <source>
        <dbReference type="SAM" id="Phobius"/>
    </source>
</evidence>
<keyword evidence="3" id="KW-1133">Transmembrane helix</keyword>
<evidence type="ECO:0000259" key="4">
    <source>
        <dbReference type="Pfam" id="PF13458"/>
    </source>
</evidence>
<accession>A0ABS5BV46</accession>
<feature type="transmembrane region" description="Helical" evidence="3">
    <location>
        <begin position="21"/>
        <end position="38"/>
    </location>
</feature>
<evidence type="ECO:0000313" key="5">
    <source>
        <dbReference type="EMBL" id="MBP3957602.1"/>
    </source>
</evidence>
<reference evidence="5 6" key="1">
    <citation type="submission" date="2021-04" db="EMBL/GenBank/DDBJ databases">
        <authorList>
            <person name="Ivanova A."/>
        </authorList>
    </citation>
    <scope>NUCLEOTIDE SEQUENCE [LARGE SCALE GENOMIC DNA]</scope>
    <source>
        <strain evidence="5 6">G18</strain>
    </source>
</reference>
<keyword evidence="3" id="KW-0472">Membrane</keyword>